<keyword evidence="5" id="KW-0472">Membrane</keyword>
<evidence type="ECO:0000256" key="2">
    <source>
        <dbReference type="ARBA" id="ARBA00022475"/>
    </source>
</evidence>
<feature type="domain" description="X8" evidence="10">
    <location>
        <begin position="308"/>
        <end position="391"/>
    </location>
</feature>
<dbReference type="GO" id="GO:0098552">
    <property type="term" value="C:side of membrane"/>
    <property type="evidence" value="ECO:0007669"/>
    <property type="project" value="UniProtKB-KW"/>
</dbReference>
<feature type="chain" id="PRO_5040437176" description="X8 domain-containing protein" evidence="9">
    <location>
        <begin position="19"/>
        <end position="398"/>
    </location>
</feature>
<dbReference type="AlphaFoldDB" id="A0A9R1VXA6"/>
<protein>
    <recommendedName>
        <fullName evidence="10">X8 domain-containing protein</fullName>
    </recommendedName>
</protein>
<dbReference type="PANTHER" id="PTHR31044">
    <property type="entry name" value="BETA-1,3 GLUCANASE"/>
    <property type="match status" value="1"/>
</dbReference>
<dbReference type="Proteomes" id="UP000235145">
    <property type="component" value="Unassembled WGS sequence"/>
</dbReference>
<evidence type="ECO:0000313" key="11">
    <source>
        <dbReference type="EMBL" id="KAJ0214321.1"/>
    </source>
</evidence>
<evidence type="ECO:0000256" key="3">
    <source>
        <dbReference type="ARBA" id="ARBA00022622"/>
    </source>
</evidence>
<dbReference type="GO" id="GO:0009506">
    <property type="term" value="C:plasmodesma"/>
    <property type="evidence" value="ECO:0007669"/>
    <property type="project" value="UniProtKB-ARBA"/>
</dbReference>
<evidence type="ECO:0000256" key="5">
    <source>
        <dbReference type="ARBA" id="ARBA00023136"/>
    </source>
</evidence>
<dbReference type="InterPro" id="IPR017853">
    <property type="entry name" value="GH"/>
</dbReference>
<evidence type="ECO:0000256" key="6">
    <source>
        <dbReference type="ARBA" id="ARBA00023157"/>
    </source>
</evidence>
<evidence type="ECO:0000259" key="10">
    <source>
        <dbReference type="SMART" id="SM00768"/>
    </source>
</evidence>
<dbReference type="FunFam" id="1.20.58.1040:FF:000001">
    <property type="entry name" value="Glucan endo-1,3-beta-glucosidase 4"/>
    <property type="match status" value="1"/>
</dbReference>
<dbReference type="SMART" id="SM00768">
    <property type="entry name" value="X8"/>
    <property type="match status" value="1"/>
</dbReference>
<dbReference type="GO" id="GO:0005886">
    <property type="term" value="C:plasma membrane"/>
    <property type="evidence" value="ECO:0000318"/>
    <property type="project" value="GO_Central"/>
</dbReference>
<gene>
    <name evidence="11" type="ORF">LSAT_V11C400219290</name>
</gene>
<dbReference type="EMBL" id="NBSK02000004">
    <property type="protein sequence ID" value="KAJ0214321.1"/>
    <property type="molecule type" value="Genomic_DNA"/>
</dbReference>
<evidence type="ECO:0000256" key="8">
    <source>
        <dbReference type="ARBA" id="ARBA00023288"/>
    </source>
</evidence>
<proteinExistence type="predicted"/>
<dbReference type="InterPro" id="IPR044788">
    <property type="entry name" value="X8_dom_prot"/>
</dbReference>
<keyword evidence="6" id="KW-1015">Disulfide bond</keyword>
<keyword evidence="12" id="KW-1185">Reference proteome</keyword>
<evidence type="ECO:0000256" key="9">
    <source>
        <dbReference type="SAM" id="SignalP"/>
    </source>
</evidence>
<keyword evidence="3" id="KW-0336">GPI-anchor</keyword>
<dbReference type="Gene3D" id="1.20.58.1040">
    <property type="match status" value="1"/>
</dbReference>
<keyword evidence="4 9" id="KW-0732">Signal</keyword>
<dbReference type="Gene3D" id="3.20.20.80">
    <property type="entry name" value="Glycosidases"/>
    <property type="match status" value="1"/>
</dbReference>
<dbReference type="SUPFAM" id="SSF51445">
    <property type="entry name" value="(Trans)glycosidases"/>
    <property type="match status" value="1"/>
</dbReference>
<comment type="subcellular location">
    <subcellularLocation>
        <location evidence="1">Cell membrane</location>
        <topology evidence="1">Lipid-anchor</topology>
        <topology evidence="1">GPI-anchor</topology>
    </subcellularLocation>
</comment>
<evidence type="ECO:0000313" key="12">
    <source>
        <dbReference type="Proteomes" id="UP000235145"/>
    </source>
</evidence>
<dbReference type="InterPro" id="IPR012946">
    <property type="entry name" value="X8"/>
</dbReference>
<evidence type="ECO:0000256" key="1">
    <source>
        <dbReference type="ARBA" id="ARBA00004609"/>
    </source>
</evidence>
<accession>A0A9R1VXA6</accession>
<dbReference type="PANTHER" id="PTHR31044:SF140">
    <property type="entry name" value="EXPRESSED PROTEIN"/>
    <property type="match status" value="1"/>
</dbReference>
<keyword evidence="7" id="KW-0325">Glycoprotein</keyword>
<keyword evidence="8" id="KW-0449">Lipoprotein</keyword>
<comment type="caution">
    <text evidence="11">The sequence shown here is derived from an EMBL/GenBank/DDBJ whole genome shotgun (WGS) entry which is preliminary data.</text>
</comment>
<keyword evidence="2" id="KW-1003">Cell membrane</keyword>
<feature type="signal peptide" evidence="9">
    <location>
        <begin position="1"/>
        <end position="18"/>
    </location>
</feature>
<name>A0A9R1VXA6_LACSA</name>
<sequence length="398" mass="43792">MLKMSILLALLFFLCSSGKLKETECSVSSILTLNRHDSSYVDPVQTIGVSVEEEKLNQVSNSILMAENWLRTHVLSRYPSSNVNSIVVANDLLCNEKIRNREELVRLTLDAMKNMYYSLTRWGLQREIKVSVSLSFNCLHQSHLQKVFSFLEDINSTYTINTPQFSDQTLRLLTSEPKSMKDLGVFQSETVNVIFPMSKQAKPTSRKLQFLDPLWFPPTPPSQAVEFPPATFTLPFPPETQPPTMAPASSPSPHHMFNLPPCNPYPHFYRAAPPIVGNGGGRMAAPPTAGKSMAAPPASGGDYGQEGMWCVAKPSVPSEKLQVAMDYACGPGGADCDPIKPNGSCYSPDSVVAHASYAFNSYWQKNKKNGGICGFEGTAMLITSDPSKASFLISIFDF</sequence>
<evidence type="ECO:0000256" key="4">
    <source>
        <dbReference type="ARBA" id="ARBA00022729"/>
    </source>
</evidence>
<evidence type="ECO:0000256" key="7">
    <source>
        <dbReference type="ARBA" id="ARBA00023180"/>
    </source>
</evidence>
<dbReference type="Pfam" id="PF07983">
    <property type="entry name" value="X8"/>
    <property type="match status" value="1"/>
</dbReference>
<organism evidence="11 12">
    <name type="scientific">Lactuca sativa</name>
    <name type="common">Garden lettuce</name>
    <dbReference type="NCBI Taxonomy" id="4236"/>
    <lineage>
        <taxon>Eukaryota</taxon>
        <taxon>Viridiplantae</taxon>
        <taxon>Streptophyta</taxon>
        <taxon>Embryophyta</taxon>
        <taxon>Tracheophyta</taxon>
        <taxon>Spermatophyta</taxon>
        <taxon>Magnoliopsida</taxon>
        <taxon>eudicotyledons</taxon>
        <taxon>Gunneridae</taxon>
        <taxon>Pentapetalae</taxon>
        <taxon>asterids</taxon>
        <taxon>campanulids</taxon>
        <taxon>Asterales</taxon>
        <taxon>Asteraceae</taxon>
        <taxon>Cichorioideae</taxon>
        <taxon>Cichorieae</taxon>
        <taxon>Lactucinae</taxon>
        <taxon>Lactuca</taxon>
    </lineage>
</organism>
<reference evidence="11 12" key="1">
    <citation type="journal article" date="2017" name="Nat. Commun.">
        <title>Genome assembly with in vitro proximity ligation data and whole-genome triplication in lettuce.</title>
        <authorList>
            <person name="Reyes-Chin-Wo S."/>
            <person name="Wang Z."/>
            <person name="Yang X."/>
            <person name="Kozik A."/>
            <person name="Arikit S."/>
            <person name="Song C."/>
            <person name="Xia L."/>
            <person name="Froenicke L."/>
            <person name="Lavelle D.O."/>
            <person name="Truco M.J."/>
            <person name="Xia R."/>
            <person name="Zhu S."/>
            <person name="Xu C."/>
            <person name="Xu H."/>
            <person name="Xu X."/>
            <person name="Cox K."/>
            <person name="Korf I."/>
            <person name="Meyers B.C."/>
            <person name="Michelmore R.W."/>
        </authorList>
    </citation>
    <scope>NUCLEOTIDE SEQUENCE [LARGE SCALE GENOMIC DNA]</scope>
    <source>
        <strain evidence="12">cv. Salinas</strain>
        <tissue evidence="11">Seedlings</tissue>
    </source>
</reference>